<evidence type="ECO:0000256" key="1">
    <source>
        <dbReference type="SAM" id="Phobius"/>
    </source>
</evidence>
<gene>
    <name evidence="2" type="ORF">APB76_18170</name>
</gene>
<evidence type="ECO:0000313" key="3">
    <source>
        <dbReference type="Proteomes" id="UP000078406"/>
    </source>
</evidence>
<keyword evidence="1" id="KW-0472">Membrane</keyword>
<protein>
    <submittedName>
        <fullName evidence="2">Uncharacterized protein</fullName>
    </submittedName>
</protein>
<keyword evidence="1" id="KW-0812">Transmembrane</keyword>
<sequence length="186" mass="21442">MEHLEIQFSFGLAIGAVIAAAINAYFNYRSEQKRVKQQREENANIVVGELLNVIAHYTQYQSVTFRMVDGDERDIIKVKTILKEQIYGNFLAVSKPENVSFLPPEQIRNLYQLAIRIRNADSMINDFIAACTDPDNCTDYELKLYEEYDLFMGYVEDAASGILLHIEHQFPEFKGLIPEDKLRNLV</sequence>
<organism evidence="2 3">
    <name type="scientific">Vibrio bivalvicida</name>
    <dbReference type="NCBI Taxonomy" id="1276888"/>
    <lineage>
        <taxon>Bacteria</taxon>
        <taxon>Pseudomonadati</taxon>
        <taxon>Pseudomonadota</taxon>
        <taxon>Gammaproteobacteria</taxon>
        <taxon>Vibrionales</taxon>
        <taxon>Vibrionaceae</taxon>
        <taxon>Vibrio</taxon>
        <taxon>Vibrio oreintalis group</taxon>
    </lineage>
</organism>
<dbReference type="RefSeq" id="WP_054963662.1">
    <property type="nucleotide sequence ID" value="NZ_LLEI02000062.1"/>
</dbReference>
<dbReference type="EMBL" id="LLEI02000062">
    <property type="protein sequence ID" value="OAJ92793.1"/>
    <property type="molecule type" value="Genomic_DNA"/>
</dbReference>
<evidence type="ECO:0000313" key="2">
    <source>
        <dbReference type="EMBL" id="OAJ92793.1"/>
    </source>
</evidence>
<dbReference type="Proteomes" id="UP000078406">
    <property type="component" value="Unassembled WGS sequence"/>
</dbReference>
<dbReference type="AlphaFoldDB" id="A0A177XW13"/>
<name>A0A177XW13_9VIBR</name>
<proteinExistence type="predicted"/>
<accession>A0A177XW13</accession>
<reference evidence="2 3" key="1">
    <citation type="journal article" date="2016" name="Syst. Appl. Microbiol.">
        <title>Vibrio bivalvicida sp. nov., a novel larval pathogen for bivalve molluscs reared in a hatchery.</title>
        <authorList>
            <person name="Dubert J."/>
            <person name="Romalde J.L."/>
            <person name="Prado S."/>
            <person name="Barja J.L."/>
        </authorList>
    </citation>
    <scope>NUCLEOTIDE SEQUENCE [LARGE SCALE GENOMIC DNA]</scope>
    <source>
        <strain evidence="2 3">605</strain>
    </source>
</reference>
<feature type="transmembrane region" description="Helical" evidence="1">
    <location>
        <begin position="6"/>
        <end position="26"/>
    </location>
</feature>
<comment type="caution">
    <text evidence="2">The sequence shown here is derived from an EMBL/GenBank/DDBJ whole genome shotgun (WGS) entry which is preliminary data.</text>
</comment>
<keyword evidence="1" id="KW-1133">Transmembrane helix</keyword>